<keyword evidence="1" id="KW-0812">Transmembrane</keyword>
<dbReference type="EMBL" id="VXIV02003252">
    <property type="protein sequence ID" value="KAF6019155.1"/>
    <property type="molecule type" value="Genomic_DNA"/>
</dbReference>
<comment type="caution">
    <text evidence="2">The sequence shown here is derived from an EMBL/GenBank/DDBJ whole genome shotgun (WGS) entry which is preliminary data.</text>
</comment>
<dbReference type="AlphaFoldDB" id="A0A7J7IZE0"/>
<dbReference type="Proteomes" id="UP000593567">
    <property type="component" value="Unassembled WGS sequence"/>
</dbReference>
<protein>
    <submittedName>
        <fullName evidence="2">Uncharacterized protein</fullName>
    </submittedName>
</protein>
<evidence type="ECO:0000313" key="3">
    <source>
        <dbReference type="Proteomes" id="UP000593567"/>
    </source>
</evidence>
<feature type="transmembrane region" description="Helical" evidence="1">
    <location>
        <begin position="29"/>
        <end position="51"/>
    </location>
</feature>
<proteinExistence type="predicted"/>
<reference evidence="2" key="1">
    <citation type="submission" date="2020-06" db="EMBL/GenBank/DDBJ databases">
        <title>Draft genome of Bugula neritina, a colonial animal packing powerful symbionts and potential medicines.</title>
        <authorList>
            <person name="Rayko M."/>
        </authorList>
    </citation>
    <scope>NUCLEOTIDE SEQUENCE [LARGE SCALE GENOMIC DNA]</scope>
    <source>
        <strain evidence="2">Kwan_BN1</strain>
    </source>
</reference>
<organism evidence="2 3">
    <name type="scientific">Bugula neritina</name>
    <name type="common">Brown bryozoan</name>
    <name type="synonym">Sertularia neritina</name>
    <dbReference type="NCBI Taxonomy" id="10212"/>
    <lineage>
        <taxon>Eukaryota</taxon>
        <taxon>Metazoa</taxon>
        <taxon>Spiralia</taxon>
        <taxon>Lophotrochozoa</taxon>
        <taxon>Bryozoa</taxon>
        <taxon>Gymnolaemata</taxon>
        <taxon>Cheilostomatida</taxon>
        <taxon>Flustrina</taxon>
        <taxon>Buguloidea</taxon>
        <taxon>Bugulidae</taxon>
        <taxon>Bugula</taxon>
    </lineage>
</organism>
<keyword evidence="1" id="KW-1133">Transmembrane helix</keyword>
<evidence type="ECO:0000313" key="2">
    <source>
        <dbReference type="EMBL" id="KAF6019155.1"/>
    </source>
</evidence>
<evidence type="ECO:0000256" key="1">
    <source>
        <dbReference type="SAM" id="Phobius"/>
    </source>
</evidence>
<accession>A0A7J7IZE0</accession>
<name>A0A7J7IZE0_BUGNE</name>
<keyword evidence="3" id="KW-1185">Reference proteome</keyword>
<gene>
    <name evidence="2" type="ORF">EB796_022572</name>
</gene>
<keyword evidence="1" id="KW-0472">Membrane</keyword>
<sequence length="101" mass="12221">MHYNKYKITSDDSTSRKISTAHLLLRNSIISNMKVIAILLAVCLALAAASYHNNYRYRSYRPSSYRRYNNYNRRYNSYKPYNRRYNYGSHYRPKYSSYYGK</sequence>